<proteinExistence type="predicted"/>
<dbReference type="AlphaFoldDB" id="A0A9N9GCK2"/>
<dbReference type="Proteomes" id="UP000789759">
    <property type="component" value="Unassembled WGS sequence"/>
</dbReference>
<protein>
    <submittedName>
        <fullName evidence="1">14717_t:CDS:1</fullName>
    </submittedName>
</protein>
<evidence type="ECO:0000313" key="1">
    <source>
        <dbReference type="EMBL" id="CAG8596852.1"/>
    </source>
</evidence>
<gene>
    <name evidence="1" type="ORF">CPELLU_LOCUS6803</name>
</gene>
<evidence type="ECO:0000313" key="2">
    <source>
        <dbReference type="Proteomes" id="UP000789759"/>
    </source>
</evidence>
<reference evidence="1" key="1">
    <citation type="submission" date="2021-06" db="EMBL/GenBank/DDBJ databases">
        <authorList>
            <person name="Kallberg Y."/>
            <person name="Tangrot J."/>
            <person name="Rosling A."/>
        </authorList>
    </citation>
    <scope>NUCLEOTIDE SEQUENCE</scope>
    <source>
        <strain evidence="1">FL966</strain>
    </source>
</reference>
<dbReference type="EMBL" id="CAJVQA010004351">
    <property type="protein sequence ID" value="CAG8596852.1"/>
    <property type="molecule type" value="Genomic_DNA"/>
</dbReference>
<accession>A0A9N9GCK2</accession>
<name>A0A9N9GCK2_9GLOM</name>
<sequence>MNDKQSDNLRNELEKNLPLLLLEDSLYGGRHNKNTTLFGYTDDEILCLKSWLHKRFAN</sequence>
<comment type="caution">
    <text evidence="1">The sequence shown here is derived from an EMBL/GenBank/DDBJ whole genome shotgun (WGS) entry which is preliminary data.</text>
</comment>
<keyword evidence="2" id="KW-1185">Reference proteome</keyword>
<organism evidence="1 2">
    <name type="scientific">Cetraspora pellucida</name>
    <dbReference type="NCBI Taxonomy" id="1433469"/>
    <lineage>
        <taxon>Eukaryota</taxon>
        <taxon>Fungi</taxon>
        <taxon>Fungi incertae sedis</taxon>
        <taxon>Mucoromycota</taxon>
        <taxon>Glomeromycotina</taxon>
        <taxon>Glomeromycetes</taxon>
        <taxon>Diversisporales</taxon>
        <taxon>Gigasporaceae</taxon>
        <taxon>Cetraspora</taxon>
    </lineage>
</organism>